<comment type="caution">
    <text evidence="2">The sequence shown here is derived from an EMBL/GenBank/DDBJ whole genome shotgun (WGS) entry which is preliminary data.</text>
</comment>
<dbReference type="Proteomes" id="UP000663791">
    <property type="component" value="Unassembled WGS sequence"/>
</dbReference>
<feature type="signal peptide" evidence="1">
    <location>
        <begin position="1"/>
        <end position="29"/>
    </location>
</feature>
<dbReference type="AlphaFoldDB" id="A0A939BRK6"/>
<dbReference type="PROSITE" id="PS51257">
    <property type="entry name" value="PROKAR_LIPOPROTEIN"/>
    <property type="match status" value="1"/>
</dbReference>
<dbReference type="EMBL" id="JAERTX010000001">
    <property type="protein sequence ID" value="MBM9458724.1"/>
    <property type="molecule type" value="Genomic_DNA"/>
</dbReference>
<dbReference type="RefSeq" id="WP_205289997.1">
    <property type="nucleotide sequence ID" value="NZ_CP074406.1"/>
</dbReference>
<feature type="chain" id="PRO_5039525601" description="DUF3558 domain-containing protein" evidence="1">
    <location>
        <begin position="30"/>
        <end position="206"/>
    </location>
</feature>
<sequence length="206" mass="21197">MLATTRRTAPRRTTTGCSIGVLVAASLLAAGCASEDEAPETIPVSALPEDLCSVVPAGLAKDLALGSPTAQTTQDDDRALATCSMQGTYLGSDLTLELRLVSLGGDDGAALRTAMTHEIAGACEMLESRAEDDQVFEQGETDCELRDPRGSVVRTAQAIPVYGWGSVIIDYDGENAAAVAAYATFLSGSLTLSVPGEGIPDAGNDD</sequence>
<keyword evidence="3" id="KW-1185">Reference proteome</keyword>
<evidence type="ECO:0000256" key="1">
    <source>
        <dbReference type="SAM" id="SignalP"/>
    </source>
</evidence>
<evidence type="ECO:0008006" key="4">
    <source>
        <dbReference type="Google" id="ProtNLM"/>
    </source>
</evidence>
<evidence type="ECO:0000313" key="2">
    <source>
        <dbReference type="EMBL" id="MBM9458724.1"/>
    </source>
</evidence>
<accession>A0A939BRK6</accession>
<organism evidence="2 3">
    <name type="scientific">Nocardioides faecalis</name>
    <dbReference type="NCBI Taxonomy" id="2803858"/>
    <lineage>
        <taxon>Bacteria</taxon>
        <taxon>Bacillati</taxon>
        <taxon>Actinomycetota</taxon>
        <taxon>Actinomycetes</taxon>
        <taxon>Propionibacteriales</taxon>
        <taxon>Nocardioidaceae</taxon>
        <taxon>Nocardioides</taxon>
    </lineage>
</organism>
<gene>
    <name evidence="2" type="ORF">JK386_02305</name>
</gene>
<keyword evidence="1" id="KW-0732">Signal</keyword>
<proteinExistence type="predicted"/>
<name>A0A939BRK6_9ACTN</name>
<protein>
    <recommendedName>
        <fullName evidence="4">DUF3558 domain-containing protein</fullName>
    </recommendedName>
</protein>
<evidence type="ECO:0000313" key="3">
    <source>
        <dbReference type="Proteomes" id="UP000663791"/>
    </source>
</evidence>
<reference evidence="2" key="1">
    <citation type="submission" date="2021-01" db="EMBL/GenBank/DDBJ databases">
        <title>Novel species in genus Nocardioides.</title>
        <authorList>
            <person name="Zhang G."/>
        </authorList>
    </citation>
    <scope>NUCLEOTIDE SEQUENCE</scope>
    <source>
        <strain evidence="2">Zg-536</strain>
    </source>
</reference>